<name>A0ABY4W0S3_9PROT</name>
<evidence type="ECO:0000313" key="4">
    <source>
        <dbReference type="Proteomes" id="UP001056291"/>
    </source>
</evidence>
<dbReference type="Pfam" id="PF21742">
    <property type="entry name" value="DUF6868"/>
    <property type="match status" value="1"/>
</dbReference>
<dbReference type="InterPro" id="IPR049220">
    <property type="entry name" value="DUF6868"/>
</dbReference>
<evidence type="ECO:0000259" key="2">
    <source>
        <dbReference type="Pfam" id="PF21742"/>
    </source>
</evidence>
<accession>A0ABY4W0S3</accession>
<proteinExistence type="predicted"/>
<protein>
    <recommendedName>
        <fullName evidence="2">DUF6868 domain-containing protein</fullName>
    </recommendedName>
</protein>
<evidence type="ECO:0000313" key="3">
    <source>
        <dbReference type="EMBL" id="USG60562.1"/>
    </source>
</evidence>
<dbReference type="RefSeq" id="WP_251933443.1">
    <property type="nucleotide sequence ID" value="NZ_CP098747.1"/>
</dbReference>
<reference evidence="3" key="1">
    <citation type="submission" date="2022-06" db="EMBL/GenBank/DDBJ databases">
        <title>Sneathiella actinostolidae sp. nov., isolated from a sea anemonein the Western Pacific Ocean.</title>
        <authorList>
            <person name="Wei M.J."/>
        </authorList>
    </citation>
    <scope>NUCLEOTIDE SEQUENCE</scope>
    <source>
        <strain evidence="3">PHK-P5</strain>
    </source>
</reference>
<sequence>MMDLTGLTSFFGWMTAVNILVLIIVGIAVMALRGVMVSLHSKLLGVPEADLPGLYFRYIANYKVAVFVFNLVPYMALKLMA</sequence>
<dbReference type="EMBL" id="CP098747">
    <property type="protein sequence ID" value="USG60562.1"/>
    <property type="molecule type" value="Genomic_DNA"/>
</dbReference>
<organism evidence="3 4">
    <name type="scientific">Sneathiella marina</name>
    <dbReference type="NCBI Taxonomy" id="2950108"/>
    <lineage>
        <taxon>Bacteria</taxon>
        <taxon>Pseudomonadati</taxon>
        <taxon>Pseudomonadota</taxon>
        <taxon>Alphaproteobacteria</taxon>
        <taxon>Sneathiellales</taxon>
        <taxon>Sneathiellaceae</taxon>
        <taxon>Sneathiella</taxon>
    </lineage>
</organism>
<gene>
    <name evidence="3" type="ORF">NBZ79_15455</name>
</gene>
<keyword evidence="1" id="KW-0472">Membrane</keyword>
<feature type="transmembrane region" description="Helical" evidence="1">
    <location>
        <begin position="55"/>
        <end position="77"/>
    </location>
</feature>
<keyword evidence="4" id="KW-1185">Reference proteome</keyword>
<evidence type="ECO:0000256" key="1">
    <source>
        <dbReference type="SAM" id="Phobius"/>
    </source>
</evidence>
<keyword evidence="1" id="KW-0812">Transmembrane</keyword>
<dbReference type="Proteomes" id="UP001056291">
    <property type="component" value="Chromosome"/>
</dbReference>
<feature type="domain" description="DUF6868" evidence="2">
    <location>
        <begin position="2"/>
        <end position="80"/>
    </location>
</feature>
<keyword evidence="1" id="KW-1133">Transmembrane helix</keyword>
<feature type="transmembrane region" description="Helical" evidence="1">
    <location>
        <begin position="12"/>
        <end position="35"/>
    </location>
</feature>